<dbReference type="FunFam" id="3.30.70.1560:FF:000001">
    <property type="entry name" value="Pseudouridine synthase"/>
    <property type="match status" value="1"/>
</dbReference>
<keyword evidence="3 5" id="KW-0413">Isomerase</keyword>
<dbReference type="Gene3D" id="3.30.70.580">
    <property type="entry name" value="Pseudouridine synthase I, catalytic domain, N-terminal subdomain"/>
    <property type="match status" value="1"/>
</dbReference>
<dbReference type="GO" id="GO:0120159">
    <property type="term" value="F:rRNA pseudouridine synthase activity"/>
    <property type="evidence" value="ECO:0007669"/>
    <property type="project" value="UniProtKB-ARBA"/>
</dbReference>
<dbReference type="SUPFAM" id="SSF55174">
    <property type="entry name" value="Alpha-L RNA-binding motif"/>
    <property type="match status" value="1"/>
</dbReference>
<name>A0AAU8Q168_DESK7</name>
<dbReference type="SUPFAM" id="SSF55120">
    <property type="entry name" value="Pseudouridine synthase"/>
    <property type="match status" value="1"/>
</dbReference>
<dbReference type="InterPro" id="IPR020103">
    <property type="entry name" value="PsdUridine_synth_cat_dom_sf"/>
</dbReference>
<dbReference type="NCBIfam" id="TIGR00093">
    <property type="entry name" value="pseudouridine synthase"/>
    <property type="match status" value="1"/>
</dbReference>
<evidence type="ECO:0000313" key="7">
    <source>
        <dbReference type="EMBL" id="AEG16373.1"/>
    </source>
</evidence>
<dbReference type="InterPro" id="IPR036986">
    <property type="entry name" value="S4_RNA-bd_sf"/>
</dbReference>
<dbReference type="GO" id="GO:0000455">
    <property type="term" value="P:enzyme-directed rRNA pseudouridine synthesis"/>
    <property type="evidence" value="ECO:0007669"/>
    <property type="project" value="UniProtKB-ARBA"/>
</dbReference>
<dbReference type="Gene3D" id="3.30.70.1560">
    <property type="entry name" value="Alpha-L RNA-binding motif"/>
    <property type="match status" value="1"/>
</dbReference>
<gene>
    <name evidence="7" type="ordered locus">Desku_2862</name>
</gene>
<comment type="similarity">
    <text evidence="1 5">Belongs to the pseudouridine synthase RsuA family.</text>
</comment>
<dbReference type="InterPro" id="IPR006145">
    <property type="entry name" value="PsdUridine_synth_RsuA/RluA"/>
</dbReference>
<keyword evidence="8" id="KW-1185">Reference proteome</keyword>
<protein>
    <recommendedName>
        <fullName evidence="5">Pseudouridine synthase</fullName>
        <ecNumber evidence="5">5.4.99.-</ecNumber>
    </recommendedName>
</protein>
<reference evidence="8" key="1">
    <citation type="submission" date="2011-05" db="EMBL/GenBank/DDBJ databases">
        <title>Complete sequence of Desulfotomaculum kuznetsovii DSM 6115.</title>
        <authorList>
            <person name="Lucas S."/>
            <person name="Han J."/>
            <person name="Lapidus A."/>
            <person name="Cheng J.-F."/>
            <person name="Goodwin L."/>
            <person name="Pitluck S."/>
            <person name="Peters L."/>
            <person name="Mikhailova N."/>
            <person name="Lu M."/>
            <person name="Saunders E."/>
            <person name="Han C."/>
            <person name="Tapia R."/>
            <person name="Land M."/>
            <person name="Hauser L."/>
            <person name="Kyrpides N."/>
            <person name="Ivanova N."/>
            <person name="Pagani I."/>
            <person name="Nazina T."/>
            <person name="Ivanova A."/>
            <person name="Parshina S."/>
            <person name="Kuever J."/>
            <person name="Muyzer G."/>
            <person name="Plugge C."/>
            <person name="Stams A."/>
            <person name="Woyke T."/>
        </authorList>
    </citation>
    <scope>NUCLEOTIDE SEQUENCE [LARGE SCALE GENOMIC DNA]</scope>
    <source>
        <strain evidence="8">DSM 6115 / VKM B-1805 / 17</strain>
    </source>
</reference>
<dbReference type="CDD" id="cd00165">
    <property type="entry name" value="S4"/>
    <property type="match status" value="1"/>
</dbReference>
<organism evidence="7 8">
    <name type="scientific">Desulfofundulus kuznetsovii (strain DSM 6115 / VKM B-1805 / 17)</name>
    <name type="common">Desulfotomaculum kuznetsovii</name>
    <dbReference type="NCBI Taxonomy" id="760568"/>
    <lineage>
        <taxon>Bacteria</taxon>
        <taxon>Bacillati</taxon>
        <taxon>Bacillota</taxon>
        <taxon>Clostridia</taxon>
        <taxon>Eubacteriales</taxon>
        <taxon>Peptococcaceae</taxon>
        <taxon>Desulfofundulus</taxon>
    </lineage>
</organism>
<dbReference type="PROSITE" id="PS01149">
    <property type="entry name" value="PSI_RSU"/>
    <property type="match status" value="1"/>
</dbReference>
<dbReference type="GO" id="GO:0003723">
    <property type="term" value="F:RNA binding"/>
    <property type="evidence" value="ECO:0007669"/>
    <property type="project" value="UniProtKB-KW"/>
</dbReference>
<dbReference type="InterPro" id="IPR018496">
    <property type="entry name" value="PsdUridine_synth_RsuA/RluB_CS"/>
</dbReference>
<dbReference type="PANTHER" id="PTHR47683">
    <property type="entry name" value="PSEUDOURIDINE SYNTHASE FAMILY PROTEIN-RELATED"/>
    <property type="match status" value="1"/>
</dbReference>
<evidence type="ECO:0000256" key="4">
    <source>
        <dbReference type="PROSITE-ProRule" id="PRU00182"/>
    </source>
</evidence>
<dbReference type="InterPro" id="IPR000748">
    <property type="entry name" value="PsdUridine_synth_RsuA/RluB/E/F"/>
</dbReference>
<dbReference type="Pfam" id="PF00849">
    <property type="entry name" value="PseudoU_synth_2"/>
    <property type="match status" value="1"/>
</dbReference>
<dbReference type="AlphaFoldDB" id="A0AAU8Q168"/>
<evidence type="ECO:0000256" key="3">
    <source>
        <dbReference type="ARBA" id="ARBA00023235"/>
    </source>
</evidence>
<dbReference type="InterPro" id="IPR020094">
    <property type="entry name" value="TruA/RsuA/RluB/E/F_N"/>
</dbReference>
<dbReference type="KEGG" id="dku:Desku_2862"/>
<accession>A0AAU8Q168</accession>
<evidence type="ECO:0000256" key="2">
    <source>
        <dbReference type="ARBA" id="ARBA00022884"/>
    </source>
</evidence>
<evidence type="ECO:0000256" key="5">
    <source>
        <dbReference type="RuleBase" id="RU003887"/>
    </source>
</evidence>
<feature type="domain" description="RNA-binding S4" evidence="6">
    <location>
        <begin position="31"/>
        <end position="89"/>
    </location>
</feature>
<sequence length="270" mass="30903">MNNDNYPCNSRDDMPGWNGGEVRKMVEKGRQRLDKVLAHMGFGTRKEIKKLVKEKRVRVNGELANDPGLHVLPGRDHIEVDGEPVEYRQHIYLMLNKPQGFLSATEDRFAQAVVDLLPPEYRAFHPFPVGRLDKDAEGLLLLTNDGKLAHQLLSPKKRVPKTYFAVVCGMVTETDVEAFRHGVILNDGYRTMPGKLKILRSGPESEVELTIYEGKYHQVKRMFQSVGKKVTYLKRIAMGPLILDERLKPGEYRELSEEEIKNLRELNPAR</sequence>
<dbReference type="CDD" id="cd02553">
    <property type="entry name" value="PseudoU_synth_RsuA"/>
    <property type="match status" value="1"/>
</dbReference>
<dbReference type="Proteomes" id="UP000009229">
    <property type="component" value="Chromosome"/>
</dbReference>
<proteinExistence type="inferred from homology"/>
<dbReference type="InterPro" id="IPR002942">
    <property type="entry name" value="S4_RNA-bd"/>
</dbReference>
<dbReference type="PROSITE" id="PS50889">
    <property type="entry name" value="S4"/>
    <property type="match status" value="1"/>
</dbReference>
<dbReference type="InterPro" id="IPR050343">
    <property type="entry name" value="RsuA_PseudoU_synthase"/>
</dbReference>
<dbReference type="FunFam" id="3.10.290.10:FF:000003">
    <property type="entry name" value="Pseudouridine synthase"/>
    <property type="match status" value="1"/>
</dbReference>
<dbReference type="PANTHER" id="PTHR47683:SF4">
    <property type="entry name" value="PSEUDOURIDINE SYNTHASE"/>
    <property type="match status" value="1"/>
</dbReference>
<evidence type="ECO:0000256" key="1">
    <source>
        <dbReference type="ARBA" id="ARBA00008348"/>
    </source>
</evidence>
<dbReference type="EMBL" id="CP002770">
    <property type="protein sequence ID" value="AEG16373.1"/>
    <property type="molecule type" value="Genomic_DNA"/>
</dbReference>
<dbReference type="Pfam" id="PF01479">
    <property type="entry name" value="S4"/>
    <property type="match status" value="1"/>
</dbReference>
<dbReference type="EC" id="5.4.99.-" evidence="5"/>
<evidence type="ECO:0000313" key="8">
    <source>
        <dbReference type="Proteomes" id="UP000009229"/>
    </source>
</evidence>
<dbReference type="InterPro" id="IPR042092">
    <property type="entry name" value="PsdUridine_s_RsuA/RluB/E/F_cat"/>
</dbReference>
<dbReference type="Gene3D" id="3.10.290.10">
    <property type="entry name" value="RNA-binding S4 domain"/>
    <property type="match status" value="1"/>
</dbReference>
<evidence type="ECO:0000259" key="6">
    <source>
        <dbReference type="SMART" id="SM00363"/>
    </source>
</evidence>
<keyword evidence="2 4" id="KW-0694">RNA-binding</keyword>
<dbReference type="GO" id="GO:0005829">
    <property type="term" value="C:cytosol"/>
    <property type="evidence" value="ECO:0007669"/>
    <property type="project" value="UniProtKB-ARBA"/>
</dbReference>
<dbReference type="SMART" id="SM00363">
    <property type="entry name" value="S4"/>
    <property type="match status" value="1"/>
</dbReference>